<dbReference type="AlphaFoldDB" id="A0A511B872"/>
<dbReference type="EMBL" id="BJVA01000004">
    <property type="protein sequence ID" value="GEK95863.1"/>
    <property type="molecule type" value="Genomic_DNA"/>
</dbReference>
<dbReference type="CDD" id="cd19166">
    <property type="entry name" value="HemeO-bac"/>
    <property type="match status" value="1"/>
</dbReference>
<dbReference type="Gene3D" id="1.20.910.10">
    <property type="entry name" value="Heme oxygenase-like"/>
    <property type="match status" value="1"/>
</dbReference>
<dbReference type="InterPro" id="IPR016084">
    <property type="entry name" value="Haem_Oase-like_multi-hlx"/>
</dbReference>
<sequence length="187" mass="20400">MEMARQANERKSPGLEELRHVSRAAHDAVDQAFSRFDLSKRKSYGAFLTAHASALLAAEAYLSRYAENLPPWRPRGDLLVADLHEMGLPVPPLCPIVLADDPSAALGALYVLEGSRLGGRLLAGRVGEGVPRSYLSAVHLKGEWPDFLGYLGSVLEANSVERRQAVMDGVVRTFEMFRVAAGSQLED</sequence>
<gene>
    <name evidence="1" type="ORF">GKA01_10600</name>
</gene>
<dbReference type="Proteomes" id="UP000321079">
    <property type="component" value="Unassembled WGS sequence"/>
</dbReference>
<accession>A0A511B872</accession>
<reference evidence="1 2" key="1">
    <citation type="submission" date="2019-07" db="EMBL/GenBank/DDBJ databases">
        <title>Whole genome shotgun sequence of Gluconobacter kanchanaburiensis NBRC 103587.</title>
        <authorList>
            <person name="Hosoyama A."/>
            <person name="Uohara A."/>
            <person name="Ohji S."/>
            <person name="Ichikawa N."/>
        </authorList>
    </citation>
    <scope>NUCLEOTIDE SEQUENCE [LARGE SCALE GENOMIC DNA]</scope>
    <source>
        <strain evidence="1 2">NBRC 103587</strain>
    </source>
</reference>
<evidence type="ECO:0000313" key="1">
    <source>
        <dbReference type="EMBL" id="GEK95863.1"/>
    </source>
</evidence>
<organism evidence="1 2">
    <name type="scientific">Gluconobacter kanchanaburiensis NBRC 103587</name>
    <dbReference type="NCBI Taxonomy" id="1307948"/>
    <lineage>
        <taxon>Bacteria</taxon>
        <taxon>Pseudomonadati</taxon>
        <taxon>Pseudomonadota</taxon>
        <taxon>Alphaproteobacteria</taxon>
        <taxon>Acetobacterales</taxon>
        <taxon>Acetobacteraceae</taxon>
        <taxon>Gluconobacter</taxon>
    </lineage>
</organism>
<proteinExistence type="predicted"/>
<evidence type="ECO:0008006" key="3">
    <source>
        <dbReference type="Google" id="ProtNLM"/>
    </source>
</evidence>
<dbReference type="RefSeq" id="WP_228119806.1">
    <property type="nucleotide sequence ID" value="NZ_BARK01000005.1"/>
</dbReference>
<name>A0A511B872_9PROT</name>
<dbReference type="SUPFAM" id="SSF48613">
    <property type="entry name" value="Heme oxygenase-like"/>
    <property type="match status" value="1"/>
</dbReference>
<evidence type="ECO:0000313" key="2">
    <source>
        <dbReference type="Proteomes" id="UP000321079"/>
    </source>
</evidence>
<comment type="caution">
    <text evidence="1">The sequence shown here is derived from an EMBL/GenBank/DDBJ whole genome shotgun (WGS) entry which is preliminary data.</text>
</comment>
<protein>
    <recommendedName>
        <fullName evidence="3">Heme oxygenase</fullName>
    </recommendedName>
</protein>
<keyword evidence="2" id="KW-1185">Reference proteome</keyword>